<evidence type="ECO:0000313" key="2">
    <source>
        <dbReference type="Proteomes" id="UP000008311"/>
    </source>
</evidence>
<gene>
    <name evidence="1" type="ORF">RCOM_1209770</name>
</gene>
<dbReference type="Proteomes" id="UP000008311">
    <property type="component" value="Unassembled WGS sequence"/>
</dbReference>
<accession>B9S2L7</accession>
<protein>
    <submittedName>
        <fullName evidence="1">Uncharacterized protein</fullName>
    </submittedName>
</protein>
<name>B9S2L7_RICCO</name>
<sequence>MFTGRDKELILKIPLSDRIVDDGYYWLHDNKGSYSIRNCYRVLQGEIASISFTVAKDLELESRAQNRNFMWRVYPNCLPTATLLRTKRPAVDSLRTWRQCDDESIAHVLLSA</sequence>
<reference evidence="2" key="1">
    <citation type="journal article" date="2010" name="Nat. Biotechnol.">
        <title>Draft genome sequence of the oilseed species Ricinus communis.</title>
        <authorList>
            <person name="Chan A.P."/>
            <person name="Crabtree J."/>
            <person name="Zhao Q."/>
            <person name="Lorenzi H."/>
            <person name="Orvis J."/>
            <person name="Puiu D."/>
            <person name="Melake-Berhan A."/>
            <person name="Jones K.M."/>
            <person name="Redman J."/>
            <person name="Chen G."/>
            <person name="Cahoon E.B."/>
            <person name="Gedil M."/>
            <person name="Stanke M."/>
            <person name="Haas B.J."/>
            <person name="Wortman J.R."/>
            <person name="Fraser-Liggett C.M."/>
            <person name="Ravel J."/>
            <person name="Rabinowicz P.D."/>
        </authorList>
    </citation>
    <scope>NUCLEOTIDE SEQUENCE [LARGE SCALE GENOMIC DNA]</scope>
    <source>
        <strain evidence="2">cv. Hale</strain>
    </source>
</reference>
<evidence type="ECO:0000313" key="1">
    <source>
        <dbReference type="EMBL" id="EEF42148.1"/>
    </source>
</evidence>
<organism evidence="1 2">
    <name type="scientific">Ricinus communis</name>
    <name type="common">Castor bean</name>
    <dbReference type="NCBI Taxonomy" id="3988"/>
    <lineage>
        <taxon>Eukaryota</taxon>
        <taxon>Viridiplantae</taxon>
        <taxon>Streptophyta</taxon>
        <taxon>Embryophyta</taxon>
        <taxon>Tracheophyta</taxon>
        <taxon>Spermatophyta</taxon>
        <taxon>Magnoliopsida</taxon>
        <taxon>eudicotyledons</taxon>
        <taxon>Gunneridae</taxon>
        <taxon>Pentapetalae</taxon>
        <taxon>rosids</taxon>
        <taxon>fabids</taxon>
        <taxon>Malpighiales</taxon>
        <taxon>Euphorbiaceae</taxon>
        <taxon>Acalyphoideae</taxon>
        <taxon>Acalypheae</taxon>
        <taxon>Ricinus</taxon>
    </lineage>
</organism>
<proteinExistence type="predicted"/>
<keyword evidence="2" id="KW-1185">Reference proteome</keyword>
<dbReference type="InParanoid" id="B9S2L7"/>
<dbReference type="EMBL" id="EQ973852">
    <property type="protein sequence ID" value="EEF42148.1"/>
    <property type="molecule type" value="Genomic_DNA"/>
</dbReference>
<dbReference type="AlphaFoldDB" id="B9S2L7"/>